<evidence type="ECO:0000313" key="1">
    <source>
        <dbReference type="Proteomes" id="UP000036681"/>
    </source>
</evidence>
<organism evidence="1 2">
    <name type="scientific">Ascaris lumbricoides</name>
    <name type="common">Giant roundworm</name>
    <dbReference type="NCBI Taxonomy" id="6252"/>
    <lineage>
        <taxon>Eukaryota</taxon>
        <taxon>Metazoa</taxon>
        <taxon>Ecdysozoa</taxon>
        <taxon>Nematoda</taxon>
        <taxon>Chromadorea</taxon>
        <taxon>Rhabditida</taxon>
        <taxon>Spirurina</taxon>
        <taxon>Ascaridomorpha</taxon>
        <taxon>Ascaridoidea</taxon>
        <taxon>Ascarididae</taxon>
        <taxon>Ascaris</taxon>
    </lineage>
</organism>
<evidence type="ECO:0000313" key="2">
    <source>
        <dbReference type="WBParaSite" id="ALUE_0002124201-mRNA-1"/>
    </source>
</evidence>
<proteinExistence type="predicted"/>
<name>A0A0M3IR64_ASCLU</name>
<dbReference type="WBParaSite" id="ALUE_0002124201-mRNA-1">
    <property type="protein sequence ID" value="ALUE_0002124201-mRNA-1"/>
    <property type="gene ID" value="ALUE_0002124201"/>
</dbReference>
<sequence>MAYRNEFYLVTVVNVSVVANSTPGVVSPLSGWGHWSLLESRSCHVCSTAGQLPRRAAPGPMHPIVFA</sequence>
<protein>
    <submittedName>
        <fullName evidence="2">Secreted protein</fullName>
    </submittedName>
</protein>
<dbReference type="AlphaFoldDB" id="A0A0M3IR64"/>
<dbReference type="Proteomes" id="UP000036681">
    <property type="component" value="Unplaced"/>
</dbReference>
<accession>A0A0M3IR64</accession>
<keyword evidence="1" id="KW-1185">Reference proteome</keyword>
<reference evidence="2" key="1">
    <citation type="submission" date="2017-02" db="UniProtKB">
        <authorList>
            <consortium name="WormBaseParasite"/>
        </authorList>
    </citation>
    <scope>IDENTIFICATION</scope>
</reference>